<feature type="region of interest" description="Disordered" evidence="2">
    <location>
        <begin position="306"/>
        <end position="350"/>
    </location>
</feature>
<feature type="compositionally biased region" description="Low complexity" evidence="2">
    <location>
        <begin position="238"/>
        <end position="256"/>
    </location>
</feature>
<proteinExistence type="predicted"/>
<accession>A0AAW2W3H8</accession>
<dbReference type="InterPro" id="IPR036397">
    <property type="entry name" value="RNaseH_sf"/>
</dbReference>
<evidence type="ECO:0000313" key="4">
    <source>
        <dbReference type="EMBL" id="KAL0434897.1"/>
    </source>
</evidence>
<dbReference type="InterPro" id="IPR002156">
    <property type="entry name" value="RNaseH_domain"/>
</dbReference>
<evidence type="ECO:0000256" key="2">
    <source>
        <dbReference type="SAM" id="MobiDB-lite"/>
    </source>
</evidence>
<dbReference type="Gene3D" id="3.30.420.10">
    <property type="entry name" value="Ribonuclease H-like superfamily/Ribonuclease H"/>
    <property type="match status" value="1"/>
</dbReference>
<feature type="compositionally biased region" description="Polar residues" evidence="2">
    <location>
        <begin position="376"/>
        <end position="390"/>
    </location>
</feature>
<keyword evidence="1" id="KW-0862">Zinc</keyword>
<dbReference type="SUPFAM" id="SSF53098">
    <property type="entry name" value="Ribonuclease H-like"/>
    <property type="match status" value="1"/>
</dbReference>
<reference evidence="4" key="2">
    <citation type="journal article" date="2024" name="Plant">
        <title>Genomic evolution and insights into agronomic trait innovations of Sesamum species.</title>
        <authorList>
            <person name="Miao H."/>
            <person name="Wang L."/>
            <person name="Qu L."/>
            <person name="Liu H."/>
            <person name="Sun Y."/>
            <person name="Le M."/>
            <person name="Wang Q."/>
            <person name="Wei S."/>
            <person name="Zheng Y."/>
            <person name="Lin W."/>
            <person name="Duan Y."/>
            <person name="Cao H."/>
            <person name="Xiong S."/>
            <person name="Wang X."/>
            <person name="Wei L."/>
            <person name="Li C."/>
            <person name="Ma Q."/>
            <person name="Ju M."/>
            <person name="Zhao R."/>
            <person name="Li G."/>
            <person name="Mu C."/>
            <person name="Tian Q."/>
            <person name="Mei H."/>
            <person name="Zhang T."/>
            <person name="Gao T."/>
            <person name="Zhang H."/>
        </authorList>
    </citation>
    <scope>NUCLEOTIDE SEQUENCE</scope>
    <source>
        <strain evidence="4">G02</strain>
    </source>
</reference>
<name>A0AAW2W3H8_SESRA</name>
<dbReference type="EMBL" id="JACGWJ010000002">
    <property type="protein sequence ID" value="KAL0434897.1"/>
    <property type="molecule type" value="Genomic_DNA"/>
</dbReference>
<feature type="compositionally biased region" description="Polar residues" evidence="2">
    <location>
        <begin position="310"/>
        <end position="320"/>
    </location>
</feature>
<dbReference type="PANTHER" id="PTHR33710:SF77">
    <property type="entry name" value="DNASE I-LIKE SUPERFAMILY PROTEIN"/>
    <property type="match status" value="1"/>
</dbReference>
<dbReference type="Gene3D" id="3.60.10.10">
    <property type="entry name" value="Endonuclease/exonuclease/phosphatase"/>
    <property type="match status" value="1"/>
</dbReference>
<keyword evidence="1" id="KW-0479">Metal-binding</keyword>
<dbReference type="PROSITE" id="PS50158">
    <property type="entry name" value="ZF_CCHC"/>
    <property type="match status" value="1"/>
</dbReference>
<dbReference type="InterPro" id="IPR036691">
    <property type="entry name" value="Endo/exonu/phosph_ase_sf"/>
</dbReference>
<keyword evidence="1" id="KW-0863">Zinc-finger</keyword>
<evidence type="ECO:0000256" key="1">
    <source>
        <dbReference type="PROSITE-ProRule" id="PRU00047"/>
    </source>
</evidence>
<feature type="domain" description="CCHC-type" evidence="3">
    <location>
        <begin position="174"/>
        <end position="187"/>
    </location>
</feature>
<dbReference type="GO" id="GO:0003676">
    <property type="term" value="F:nucleic acid binding"/>
    <property type="evidence" value="ECO:0007669"/>
    <property type="project" value="InterPro"/>
</dbReference>
<dbReference type="GO" id="GO:0004523">
    <property type="term" value="F:RNA-DNA hybrid ribonuclease activity"/>
    <property type="evidence" value="ECO:0007669"/>
    <property type="project" value="InterPro"/>
</dbReference>
<gene>
    <name evidence="4" type="ORF">Sradi_0197600</name>
</gene>
<comment type="caution">
    <text evidence="4">The sequence shown here is derived from an EMBL/GenBank/DDBJ whole genome shotgun (WGS) entry which is preliminary data.</text>
</comment>
<dbReference type="AlphaFoldDB" id="A0AAW2W3H8"/>
<dbReference type="PANTHER" id="PTHR33710">
    <property type="entry name" value="BNAC02G09200D PROTEIN"/>
    <property type="match status" value="1"/>
</dbReference>
<reference evidence="4" key="1">
    <citation type="submission" date="2020-06" db="EMBL/GenBank/DDBJ databases">
        <authorList>
            <person name="Li T."/>
            <person name="Hu X."/>
            <person name="Zhang T."/>
            <person name="Song X."/>
            <person name="Zhang H."/>
            <person name="Dai N."/>
            <person name="Sheng W."/>
            <person name="Hou X."/>
            <person name="Wei L."/>
        </authorList>
    </citation>
    <scope>NUCLEOTIDE SEQUENCE</scope>
    <source>
        <strain evidence="4">G02</strain>
        <tissue evidence="4">Leaf</tissue>
    </source>
</reference>
<dbReference type="Pfam" id="PF14392">
    <property type="entry name" value="zf-CCHC_4"/>
    <property type="match status" value="1"/>
</dbReference>
<dbReference type="InterPro" id="IPR001878">
    <property type="entry name" value="Znf_CCHC"/>
</dbReference>
<evidence type="ECO:0000259" key="3">
    <source>
        <dbReference type="PROSITE" id="PS50158"/>
    </source>
</evidence>
<dbReference type="Pfam" id="PF13456">
    <property type="entry name" value="RVT_3"/>
    <property type="match status" value="1"/>
</dbReference>
<feature type="compositionally biased region" description="Pro residues" evidence="2">
    <location>
        <begin position="268"/>
        <end position="285"/>
    </location>
</feature>
<dbReference type="GO" id="GO:0008270">
    <property type="term" value="F:zinc ion binding"/>
    <property type="evidence" value="ECO:0007669"/>
    <property type="project" value="UniProtKB-KW"/>
</dbReference>
<feature type="region of interest" description="Disordered" evidence="2">
    <location>
        <begin position="364"/>
        <end position="390"/>
    </location>
</feature>
<dbReference type="InterPro" id="IPR025836">
    <property type="entry name" value="Zn_knuckle_CX2CX4HX4C"/>
</dbReference>
<sequence length="1113" mass="124866">MESDLWRLGSLLSLTEEEEAGFVCPTGLWHSENVSHGFFIVGRLLATKSFHSEAMQTTLQAAFKTLCENLVILAPVDNDDDPNLVDLNWCDFHVHIHGLPLGKMTKEIASFIGSRLGRYKDVDSDSAGAVWGSSVRIRVMMDITKPLKRALKIRTVLGDELLVSFTYERLPNFCYFCGCLGHISRQCELQLREDFRDPGDNPPYGNWLRAAAPLQYRGRGGGTSVQGSSGNLRRPTYVSRSSLQSQSSQPPVRRGSAIFGSFDTQPRQTPPDPHPPTHCPQPSPSSPTDHAAPISVTLLTDLNVALHPQPDTSPINSLNAPSKPRTIRSQSSPPSSAEGMPHQSSSDPFIYSSIPAATATIHLPSTQPLPEKPTSHSRASTKLTETAPKQTLSLKRQLENYSFNHIDVSVQLEDSPDCWRFTGVYGEPDTNQRHVTWNLLSRLHSLSHRAWLCAGDFNEILDQSEKLGGPPCPNWQIQNFRRALDQCGLVDMGFTGCPFTWSNRHCAPNTVLERLDRACMNVGWSQLFSEASVKHVLVSSDHAALIIRLVDRPDYDNRHTRPWRFEGAWLQSDQCAKVIEDSWVSCLGVVNEQGVSKQIACCQASLERWSKSVFRKDKEQTKQLESRLSRLVQGPVTPAVNQEIVDLRKELESIAAHAETVWRQRSKEVRLREGDQNTSFFHRRASQQFRTNLIRKIRNSEGTWVGTEEGIRQCISAHFGEVYKSTRPQPDDITRGTDHLRPVVNSNMGEELLQPYTASEGWMALELNVSNAYDKVEWSFLEQPCLSRGLPSHSGFARDVPEGSFKMHWVSWERLCESKLIRGLGFRHLHLFNLAMLAKQLWRVLCHPERLLSQLDPWLPRPRSFRPITPISVEYAHLRVEDLIDSGSGDWNVERVTSIFWTDDSSIILSIPLSRTGEQDVVVWHYTRSVIFSVRSAYHLACTLQNSPCSSSQRQTEQALWRKVWQARLPNKVKVFIWRACCNALPTGWSTPSAGVVKINLDGATFGQGQDLGVGVIARGASGECLAWLTKCIPMRGDGVMAEAMAAREAVLLALRKGWNDVIIESDCVNLIHTLQHSVRDLSMIGPIIADIRSFSSKFSSYSFSRLGVHLIE</sequence>
<protein>
    <recommendedName>
        <fullName evidence="3">CCHC-type domain-containing protein</fullName>
    </recommendedName>
</protein>
<organism evidence="4">
    <name type="scientific">Sesamum radiatum</name>
    <name type="common">Black benniseed</name>
    <dbReference type="NCBI Taxonomy" id="300843"/>
    <lineage>
        <taxon>Eukaryota</taxon>
        <taxon>Viridiplantae</taxon>
        <taxon>Streptophyta</taxon>
        <taxon>Embryophyta</taxon>
        <taxon>Tracheophyta</taxon>
        <taxon>Spermatophyta</taxon>
        <taxon>Magnoliopsida</taxon>
        <taxon>eudicotyledons</taxon>
        <taxon>Gunneridae</taxon>
        <taxon>Pentapetalae</taxon>
        <taxon>asterids</taxon>
        <taxon>lamiids</taxon>
        <taxon>Lamiales</taxon>
        <taxon>Pedaliaceae</taxon>
        <taxon>Sesamum</taxon>
    </lineage>
</organism>
<feature type="region of interest" description="Disordered" evidence="2">
    <location>
        <begin position="218"/>
        <end position="291"/>
    </location>
</feature>
<dbReference type="InterPro" id="IPR012337">
    <property type="entry name" value="RNaseH-like_sf"/>
</dbReference>
<dbReference type="SUPFAM" id="SSF56219">
    <property type="entry name" value="DNase I-like"/>
    <property type="match status" value="1"/>
</dbReference>